<dbReference type="AlphaFoldDB" id="A0A4Y2PB08"/>
<keyword evidence="3" id="KW-1185">Reference proteome</keyword>
<protein>
    <submittedName>
        <fullName evidence="2">Uncharacterized protein</fullName>
    </submittedName>
</protein>
<proteinExistence type="predicted"/>
<evidence type="ECO:0000256" key="1">
    <source>
        <dbReference type="SAM" id="MobiDB-lite"/>
    </source>
</evidence>
<sequence length="125" mass="14516">MASYERQVLDCLSHGRNRESPRRRECASSVIRRPEHREVEDCLSSMPAIRKRREIIPTEQYLSALERLSREIPAEDDSVAIYLDAEVTEYSDQEPDSESDVEDNPVHEECRESNSITNIIHPFDL</sequence>
<dbReference type="EMBL" id="BGPR01010712">
    <property type="protein sequence ID" value="GBN47650.1"/>
    <property type="molecule type" value="Genomic_DNA"/>
</dbReference>
<feature type="region of interest" description="Disordered" evidence="1">
    <location>
        <begin position="89"/>
        <end position="113"/>
    </location>
</feature>
<reference evidence="2 3" key="1">
    <citation type="journal article" date="2019" name="Sci. Rep.">
        <title>Orb-weaving spider Araneus ventricosus genome elucidates the spidroin gene catalogue.</title>
        <authorList>
            <person name="Kono N."/>
            <person name="Nakamura H."/>
            <person name="Ohtoshi R."/>
            <person name="Moran D.A.P."/>
            <person name="Shinohara A."/>
            <person name="Yoshida Y."/>
            <person name="Fujiwara M."/>
            <person name="Mori M."/>
            <person name="Tomita M."/>
            <person name="Arakawa K."/>
        </authorList>
    </citation>
    <scope>NUCLEOTIDE SEQUENCE [LARGE SCALE GENOMIC DNA]</scope>
</reference>
<dbReference type="Proteomes" id="UP000499080">
    <property type="component" value="Unassembled WGS sequence"/>
</dbReference>
<evidence type="ECO:0000313" key="2">
    <source>
        <dbReference type="EMBL" id="GBN47650.1"/>
    </source>
</evidence>
<evidence type="ECO:0000313" key="3">
    <source>
        <dbReference type="Proteomes" id="UP000499080"/>
    </source>
</evidence>
<feature type="compositionally biased region" description="Acidic residues" evidence="1">
    <location>
        <begin position="89"/>
        <end position="103"/>
    </location>
</feature>
<accession>A0A4Y2PB08</accession>
<organism evidence="2 3">
    <name type="scientific">Araneus ventricosus</name>
    <name type="common">Orbweaver spider</name>
    <name type="synonym">Epeira ventricosa</name>
    <dbReference type="NCBI Taxonomy" id="182803"/>
    <lineage>
        <taxon>Eukaryota</taxon>
        <taxon>Metazoa</taxon>
        <taxon>Ecdysozoa</taxon>
        <taxon>Arthropoda</taxon>
        <taxon>Chelicerata</taxon>
        <taxon>Arachnida</taxon>
        <taxon>Araneae</taxon>
        <taxon>Araneomorphae</taxon>
        <taxon>Entelegynae</taxon>
        <taxon>Araneoidea</taxon>
        <taxon>Araneidae</taxon>
        <taxon>Araneus</taxon>
    </lineage>
</organism>
<comment type="caution">
    <text evidence="2">The sequence shown here is derived from an EMBL/GenBank/DDBJ whole genome shotgun (WGS) entry which is preliminary data.</text>
</comment>
<gene>
    <name evidence="2" type="ORF">AVEN_208470_1</name>
</gene>
<name>A0A4Y2PB08_ARAVE</name>